<gene>
    <name evidence="2" type="primary">Nfu_g_1_009292</name>
</gene>
<feature type="compositionally biased region" description="Polar residues" evidence="1">
    <location>
        <begin position="1"/>
        <end position="16"/>
    </location>
</feature>
<accession>A0A1A8D207</accession>
<reference evidence="2" key="1">
    <citation type="submission" date="2016-05" db="EMBL/GenBank/DDBJ databases">
        <authorList>
            <person name="Lavstsen T."/>
            <person name="Jespersen J.S."/>
        </authorList>
    </citation>
    <scope>NUCLEOTIDE SEQUENCE</scope>
    <source>
        <tissue evidence="2">Brain</tissue>
    </source>
</reference>
<proteinExistence type="predicted"/>
<name>A0A1A8D207_NOTKA</name>
<reference evidence="2" key="2">
    <citation type="submission" date="2016-06" db="EMBL/GenBank/DDBJ databases">
        <title>The genome of a short-lived fish provides insights into sex chromosome evolution and the genetic control of aging.</title>
        <authorList>
            <person name="Reichwald K."/>
            <person name="Felder M."/>
            <person name="Petzold A."/>
            <person name="Koch P."/>
            <person name="Groth M."/>
            <person name="Platzer M."/>
        </authorList>
    </citation>
    <scope>NUCLEOTIDE SEQUENCE</scope>
    <source>
        <tissue evidence="2">Brain</tissue>
    </source>
</reference>
<evidence type="ECO:0000256" key="1">
    <source>
        <dbReference type="SAM" id="MobiDB-lite"/>
    </source>
</evidence>
<protein>
    <submittedName>
        <fullName evidence="2">Uncharacterized protein</fullName>
    </submittedName>
</protein>
<feature type="region of interest" description="Disordered" evidence="1">
    <location>
        <begin position="1"/>
        <end position="30"/>
    </location>
</feature>
<feature type="non-terminal residue" evidence="2">
    <location>
        <position position="30"/>
    </location>
</feature>
<organism evidence="2">
    <name type="scientific">Nothobranchius kadleci</name>
    <name type="common">African annual killifish</name>
    <dbReference type="NCBI Taxonomy" id="1051664"/>
    <lineage>
        <taxon>Eukaryota</taxon>
        <taxon>Metazoa</taxon>
        <taxon>Chordata</taxon>
        <taxon>Craniata</taxon>
        <taxon>Vertebrata</taxon>
        <taxon>Euteleostomi</taxon>
        <taxon>Actinopterygii</taxon>
        <taxon>Neopterygii</taxon>
        <taxon>Teleostei</taxon>
        <taxon>Neoteleostei</taxon>
        <taxon>Acanthomorphata</taxon>
        <taxon>Ovalentaria</taxon>
        <taxon>Atherinomorphae</taxon>
        <taxon>Cyprinodontiformes</taxon>
        <taxon>Nothobranchiidae</taxon>
        <taxon>Nothobranchius</taxon>
    </lineage>
</organism>
<feature type="non-terminal residue" evidence="2">
    <location>
        <position position="1"/>
    </location>
</feature>
<evidence type="ECO:0000313" key="2">
    <source>
        <dbReference type="EMBL" id="SBP85293.1"/>
    </source>
</evidence>
<dbReference type="AlphaFoldDB" id="A0A1A8D207"/>
<dbReference type="EMBL" id="HADZ01021352">
    <property type="protein sequence ID" value="SBP85293.1"/>
    <property type="molecule type" value="Transcribed_RNA"/>
</dbReference>
<sequence>CRNISSTEETRTTVNSDEMDEEYQPPSPGQ</sequence>